<evidence type="ECO:0000313" key="4">
    <source>
        <dbReference type="Proteomes" id="UP001168821"/>
    </source>
</evidence>
<evidence type="ECO:0000313" key="3">
    <source>
        <dbReference type="EMBL" id="KAJ3645086.1"/>
    </source>
</evidence>
<name>A0AA38HY37_9CUCU</name>
<dbReference type="Pfam" id="PF00135">
    <property type="entry name" value="COesterase"/>
    <property type="match status" value="1"/>
</dbReference>
<keyword evidence="1" id="KW-0325">Glycoprotein</keyword>
<dbReference type="SUPFAM" id="SSF53474">
    <property type="entry name" value="alpha/beta-Hydrolases"/>
    <property type="match status" value="1"/>
</dbReference>
<dbReference type="EMBL" id="JALNTZ010000007">
    <property type="protein sequence ID" value="KAJ3645086.1"/>
    <property type="molecule type" value="Genomic_DNA"/>
</dbReference>
<dbReference type="Proteomes" id="UP001168821">
    <property type="component" value="Unassembled WGS sequence"/>
</dbReference>
<organism evidence="3 4">
    <name type="scientific">Zophobas morio</name>
    <dbReference type="NCBI Taxonomy" id="2755281"/>
    <lineage>
        <taxon>Eukaryota</taxon>
        <taxon>Metazoa</taxon>
        <taxon>Ecdysozoa</taxon>
        <taxon>Arthropoda</taxon>
        <taxon>Hexapoda</taxon>
        <taxon>Insecta</taxon>
        <taxon>Pterygota</taxon>
        <taxon>Neoptera</taxon>
        <taxon>Endopterygota</taxon>
        <taxon>Coleoptera</taxon>
        <taxon>Polyphaga</taxon>
        <taxon>Cucujiformia</taxon>
        <taxon>Tenebrionidae</taxon>
        <taxon>Zophobas</taxon>
    </lineage>
</organism>
<protein>
    <recommendedName>
        <fullName evidence="2">Carboxylesterase type B domain-containing protein</fullName>
    </recommendedName>
</protein>
<accession>A0AA38HY37</accession>
<dbReference type="InterPro" id="IPR050309">
    <property type="entry name" value="Type-B_Carboxylest/Lipase"/>
</dbReference>
<feature type="domain" description="Carboxylesterase type B" evidence="2">
    <location>
        <begin position="3"/>
        <end position="71"/>
    </location>
</feature>
<dbReference type="Gene3D" id="3.40.50.1820">
    <property type="entry name" value="alpha/beta hydrolase"/>
    <property type="match status" value="1"/>
</dbReference>
<comment type="caution">
    <text evidence="3">The sequence shown here is derived from an EMBL/GenBank/DDBJ whole genome shotgun (WGS) entry which is preliminary data.</text>
</comment>
<sequence>MVQPEVTIHQGTLRGSTGTDLRGNTFLKFQGIPYAKPPLGDLRFKAPVPPEKWTGIFDATKEGSICHQRDLFKKCDYGGSKTACS</sequence>
<dbReference type="AlphaFoldDB" id="A0AA38HY37"/>
<dbReference type="PANTHER" id="PTHR11559">
    <property type="entry name" value="CARBOXYLESTERASE"/>
    <property type="match status" value="1"/>
</dbReference>
<keyword evidence="4" id="KW-1185">Reference proteome</keyword>
<gene>
    <name evidence="3" type="ORF">Zmor_022773</name>
</gene>
<evidence type="ECO:0000256" key="1">
    <source>
        <dbReference type="ARBA" id="ARBA00023180"/>
    </source>
</evidence>
<evidence type="ECO:0000259" key="2">
    <source>
        <dbReference type="Pfam" id="PF00135"/>
    </source>
</evidence>
<dbReference type="InterPro" id="IPR002018">
    <property type="entry name" value="CarbesteraseB"/>
</dbReference>
<dbReference type="InterPro" id="IPR029058">
    <property type="entry name" value="AB_hydrolase_fold"/>
</dbReference>
<proteinExistence type="predicted"/>
<reference evidence="3" key="1">
    <citation type="journal article" date="2023" name="G3 (Bethesda)">
        <title>Whole genome assemblies of Zophobas morio and Tenebrio molitor.</title>
        <authorList>
            <person name="Kaur S."/>
            <person name="Stinson S.A."/>
            <person name="diCenzo G.C."/>
        </authorList>
    </citation>
    <scope>NUCLEOTIDE SEQUENCE</scope>
    <source>
        <strain evidence="3">QUZm001</strain>
    </source>
</reference>